<dbReference type="AlphaFoldDB" id="H8I432"/>
<gene>
    <name evidence="3" type="ordered locus">Mtc_0403</name>
</gene>
<dbReference type="InterPro" id="IPR017932">
    <property type="entry name" value="GATase_2_dom"/>
</dbReference>
<protein>
    <submittedName>
        <fullName evidence="3">Glutamine amidotransferase</fullName>
    </submittedName>
</protein>
<evidence type="ECO:0000259" key="2">
    <source>
        <dbReference type="PROSITE" id="PS51278"/>
    </source>
</evidence>
<dbReference type="EMBL" id="CP003243">
    <property type="protein sequence ID" value="AFC99171.1"/>
    <property type="molecule type" value="Genomic_DNA"/>
</dbReference>
<dbReference type="KEGG" id="mez:Mtc_0403"/>
<dbReference type="InterPro" id="IPR029055">
    <property type="entry name" value="Ntn_hydrolases_N"/>
</dbReference>
<feature type="domain" description="Glutamine amidotransferase type-2" evidence="2">
    <location>
        <begin position="2"/>
        <end position="250"/>
    </location>
</feature>
<evidence type="ECO:0000313" key="3">
    <source>
        <dbReference type="EMBL" id="AFC99171.1"/>
    </source>
</evidence>
<dbReference type="eggNOG" id="arCOG03639">
    <property type="taxonomic scope" value="Archaea"/>
</dbReference>
<dbReference type="GeneID" id="11970286"/>
<dbReference type="Pfam" id="PF13230">
    <property type="entry name" value="GATase_4"/>
    <property type="match status" value="1"/>
</dbReference>
<evidence type="ECO:0000313" key="4">
    <source>
        <dbReference type="Proteomes" id="UP000005233"/>
    </source>
</evidence>
<dbReference type="Gene3D" id="3.60.20.10">
    <property type="entry name" value="Glutamine Phosphoribosylpyrophosphate, subunit 1, domain 1"/>
    <property type="match status" value="1"/>
</dbReference>
<organism evidence="3 4">
    <name type="scientific">Methanocella conradii (strain DSM 24694 / JCM 17849 / CGMCC 1.5162 / HZ254)</name>
    <dbReference type="NCBI Taxonomy" id="1041930"/>
    <lineage>
        <taxon>Archaea</taxon>
        <taxon>Methanobacteriati</taxon>
        <taxon>Methanobacteriota</taxon>
        <taxon>Stenosarchaea group</taxon>
        <taxon>Methanomicrobia</taxon>
        <taxon>Methanocellales</taxon>
        <taxon>Methanocellaceae</taxon>
        <taxon>Methanocella</taxon>
    </lineage>
</organism>
<name>H8I432_METCZ</name>
<dbReference type="HOGENOM" id="CLU_059273_0_0_2"/>
<dbReference type="Proteomes" id="UP000005233">
    <property type="component" value="Chromosome"/>
</dbReference>
<reference evidence="3 4" key="1">
    <citation type="journal article" date="2012" name="J. Bacteriol.">
        <title>Complete genome sequence of a thermophilic methanogen, Methanocella conradii HZ254, isolated from Chinese rice field soil.</title>
        <authorList>
            <person name="Lu Z."/>
            <person name="Lu Y."/>
        </authorList>
    </citation>
    <scope>NUCLEOTIDE SEQUENCE [LARGE SCALE GENOMIC DNA]</scope>
    <source>
        <strain evidence="4">DSM 24694 / JCM 17849 / CGMCC 1.5162 / HZ254</strain>
    </source>
</reference>
<dbReference type="RefSeq" id="WP_014405010.1">
    <property type="nucleotide sequence ID" value="NC_017034.1"/>
</dbReference>
<dbReference type="SUPFAM" id="SSF56235">
    <property type="entry name" value="N-terminal nucleophile aminohydrolases (Ntn hydrolases)"/>
    <property type="match status" value="1"/>
</dbReference>
<accession>H8I432</accession>
<evidence type="ECO:0000256" key="1">
    <source>
        <dbReference type="ARBA" id="ARBA00022962"/>
    </source>
</evidence>
<sequence>MCELFGVCANKAVNINFTWRGFYLRGKYQKDGWGICFYEGKSAKVLKEPKSTLKSDLAKSFRDNNNNIISNIFISHVRYATQGKNLHENTHPFVRGLNGREWVFAHNGTLYGYKSKQLSSYLPEGSTDSEYAFCYLLDNIKNSKDTWETIIEVSNELSELGCFNYLLSNGEKLYAHASGNNLHYLQRKPPYDDIIAELVDEDFRLLLGDKKSRDEKAVIIATNPLTNENWISMEKGRVYEFENGELNRTS</sequence>
<dbReference type="OrthoDB" id="350529at2157"/>
<dbReference type="STRING" id="1041930.Mtc_0403"/>
<dbReference type="InterPro" id="IPR026869">
    <property type="entry name" value="EgtC-like"/>
</dbReference>
<keyword evidence="1 3" id="KW-0315">Glutamine amidotransferase</keyword>
<dbReference type="PANTHER" id="PTHR42824:SF1">
    <property type="entry name" value="GLUTAMINE AMIDOTRANSFERASE YAFJ-RELATED"/>
    <property type="match status" value="1"/>
</dbReference>
<proteinExistence type="predicted"/>
<dbReference type="eggNOG" id="arCOG07614">
    <property type="taxonomic scope" value="Archaea"/>
</dbReference>
<dbReference type="CDD" id="cd01908">
    <property type="entry name" value="YafJ"/>
    <property type="match status" value="1"/>
</dbReference>
<keyword evidence="4" id="KW-1185">Reference proteome</keyword>
<dbReference type="PROSITE" id="PS51278">
    <property type="entry name" value="GATASE_TYPE_2"/>
    <property type="match status" value="1"/>
</dbReference>
<dbReference type="PANTHER" id="PTHR42824">
    <property type="entry name" value="GLUTAMINE AMIDOTRANSFERASE"/>
    <property type="match status" value="1"/>
</dbReference>